<dbReference type="RefSeq" id="WP_203659426.1">
    <property type="nucleotide sequence ID" value="NZ_BAAAZM010000008.1"/>
</dbReference>
<protein>
    <submittedName>
        <fullName evidence="2">Uncharacterized protein</fullName>
    </submittedName>
</protein>
<comment type="caution">
    <text evidence="2">The sequence shown here is derived from an EMBL/GenBank/DDBJ whole genome shotgun (WGS) entry which is preliminary data.</text>
</comment>
<keyword evidence="3" id="KW-1185">Reference proteome</keyword>
<dbReference type="Proteomes" id="UP000612808">
    <property type="component" value="Unassembled WGS sequence"/>
</dbReference>
<evidence type="ECO:0000313" key="3">
    <source>
        <dbReference type="Proteomes" id="UP000612808"/>
    </source>
</evidence>
<evidence type="ECO:0000256" key="1">
    <source>
        <dbReference type="SAM" id="MobiDB-lite"/>
    </source>
</evidence>
<reference evidence="2" key="1">
    <citation type="submission" date="2021-01" db="EMBL/GenBank/DDBJ databases">
        <title>Whole genome shotgun sequence of Actinocatenispora rupis NBRC 107355.</title>
        <authorList>
            <person name="Komaki H."/>
            <person name="Tamura T."/>
        </authorList>
    </citation>
    <scope>NUCLEOTIDE SEQUENCE</scope>
    <source>
        <strain evidence="2">NBRC 107355</strain>
    </source>
</reference>
<organism evidence="2 3">
    <name type="scientific">Actinocatenispora rupis</name>
    <dbReference type="NCBI Taxonomy" id="519421"/>
    <lineage>
        <taxon>Bacteria</taxon>
        <taxon>Bacillati</taxon>
        <taxon>Actinomycetota</taxon>
        <taxon>Actinomycetes</taxon>
        <taxon>Micromonosporales</taxon>
        <taxon>Micromonosporaceae</taxon>
        <taxon>Actinocatenispora</taxon>
    </lineage>
</organism>
<dbReference type="EMBL" id="BOMB01000021">
    <property type="protein sequence ID" value="GID12925.1"/>
    <property type="molecule type" value="Genomic_DNA"/>
</dbReference>
<dbReference type="AlphaFoldDB" id="A0A8J3J6G8"/>
<feature type="region of interest" description="Disordered" evidence="1">
    <location>
        <begin position="400"/>
        <end position="424"/>
    </location>
</feature>
<name>A0A8J3J6G8_9ACTN</name>
<accession>A0A8J3J6G8</accession>
<evidence type="ECO:0000313" key="2">
    <source>
        <dbReference type="EMBL" id="GID12925.1"/>
    </source>
</evidence>
<gene>
    <name evidence="2" type="ORF">Aru02nite_38140</name>
</gene>
<feature type="compositionally biased region" description="Acidic residues" evidence="1">
    <location>
        <begin position="411"/>
        <end position="424"/>
    </location>
</feature>
<proteinExistence type="predicted"/>
<sequence>MTYTPPEWWGSLAEPGAELGIDWLDPGAFRPADDLGDDFDQSPRTIVPHGRDEYDRAQRAGRFLVGTGPSVTARLMGFEQDVHWYADEKGGLWCALAGYYPAWLWVEVAPTADGLREVLSSTFPRRDLFRTGLPASARGFLGYTHDVEVPNVYSGEFTEINGHDLDRYFLMVAYTMQGAWGSRYVDDPLRTDIGFVKPLEMMGVSRGSLTQRLGRVPSMTWRTMQSQSYLSVEIHTREVVCAAVRYEPTPASHRATVERLNAEFDTAYPVDLPLDVIGALTGFTWGTEETLAHNLAPDVPAGQVGEMVRVMYALRHDDLGAVARLREFARHPESEVRDATVRAAAWYGHHFLLYEALAAETDPQRRAAVVDLIQAGGFGPDTFNAFGDYFGDEPVMIDDAGEPVPTWATGDEYEDDEDEDEDES</sequence>